<dbReference type="Proteomes" id="UP000002706">
    <property type="component" value="Chromosome"/>
</dbReference>
<dbReference type="HOGENOM" id="CLU_3388683_0_0_9"/>
<sequence length="32" mass="4043">MFLFFKQKNKNFQKIILLSLYFFGKFAYNKFK</sequence>
<dbReference type="InParanoid" id="Q3A9F2"/>
<dbReference type="STRING" id="246194.CHY_2438"/>
<name>Q3A9F2_CARHZ</name>
<organism evidence="1 2">
    <name type="scientific">Carboxydothermus hydrogenoformans (strain ATCC BAA-161 / DSM 6008 / Z-2901)</name>
    <dbReference type="NCBI Taxonomy" id="246194"/>
    <lineage>
        <taxon>Bacteria</taxon>
        <taxon>Bacillati</taxon>
        <taxon>Bacillota</taxon>
        <taxon>Clostridia</taxon>
        <taxon>Thermoanaerobacterales</taxon>
        <taxon>Thermoanaerobacteraceae</taxon>
        <taxon>Carboxydothermus</taxon>
    </lineage>
</organism>
<evidence type="ECO:0000313" key="2">
    <source>
        <dbReference type="Proteomes" id="UP000002706"/>
    </source>
</evidence>
<accession>Q3A9F2</accession>
<gene>
    <name evidence="1" type="ordered locus">CHY_2438</name>
</gene>
<dbReference type="EMBL" id="CP000141">
    <property type="protein sequence ID" value="ABB13823.1"/>
    <property type="molecule type" value="Genomic_DNA"/>
</dbReference>
<keyword evidence="2" id="KW-1185">Reference proteome</keyword>
<dbReference type="AlphaFoldDB" id="Q3A9F2"/>
<dbReference type="KEGG" id="chy:CHY_2438"/>
<protein>
    <submittedName>
        <fullName evidence="1">Uncharacterized protein</fullName>
    </submittedName>
</protein>
<evidence type="ECO:0000313" key="1">
    <source>
        <dbReference type="EMBL" id="ABB13823.1"/>
    </source>
</evidence>
<proteinExistence type="predicted"/>
<reference evidence="1 2" key="1">
    <citation type="journal article" date="2005" name="PLoS Genet.">
        <title>Life in hot carbon monoxide: the complete genome sequence of Carboxydothermus hydrogenoformans Z-2901.</title>
        <authorList>
            <person name="Wu M."/>
            <person name="Ren Q."/>
            <person name="Durkin A.S."/>
            <person name="Daugherty S.C."/>
            <person name="Brinkac L.M."/>
            <person name="Dodson R.J."/>
            <person name="Madupu R."/>
            <person name="Sullivan S.A."/>
            <person name="Kolonay J.F."/>
            <person name="Haft D.H."/>
            <person name="Nelson W.C."/>
            <person name="Tallon L.J."/>
            <person name="Jones K.M."/>
            <person name="Ulrich L.E."/>
            <person name="Gonzalez J.M."/>
            <person name="Zhulin I.B."/>
            <person name="Robb F.T."/>
            <person name="Eisen J.A."/>
        </authorList>
    </citation>
    <scope>NUCLEOTIDE SEQUENCE [LARGE SCALE GENOMIC DNA]</scope>
    <source>
        <strain evidence="2">ATCC BAA-161 / DSM 6008 / Z-2901</strain>
    </source>
</reference>